<dbReference type="SUPFAM" id="SSF48452">
    <property type="entry name" value="TPR-like"/>
    <property type="match status" value="2"/>
</dbReference>
<gene>
    <name evidence="7" type="ORF">EAH84_07985</name>
</gene>
<evidence type="ECO:0000313" key="7">
    <source>
        <dbReference type="EMBL" id="TPG12709.1"/>
    </source>
</evidence>
<protein>
    <recommendedName>
        <fullName evidence="6">Peptidase A2 domain-containing protein</fullName>
    </recommendedName>
</protein>
<dbReference type="InterPro" id="IPR011990">
    <property type="entry name" value="TPR-like_helical_dom_sf"/>
</dbReference>
<evidence type="ECO:0000256" key="5">
    <source>
        <dbReference type="SAM" id="SignalP"/>
    </source>
</evidence>
<dbReference type="InterPro" id="IPR019734">
    <property type="entry name" value="TPR_rpt"/>
</dbReference>
<dbReference type="GO" id="GO:0009279">
    <property type="term" value="C:cell outer membrane"/>
    <property type="evidence" value="ECO:0007669"/>
    <property type="project" value="TreeGrafter"/>
</dbReference>
<feature type="repeat" description="TPR" evidence="4">
    <location>
        <begin position="509"/>
        <end position="542"/>
    </location>
</feature>
<keyword evidence="5" id="KW-0732">Signal</keyword>
<evidence type="ECO:0000256" key="1">
    <source>
        <dbReference type="ARBA" id="ARBA00022737"/>
    </source>
</evidence>
<organism evidence="7 8">
    <name type="scientific">Sphingomonas oligophenolica</name>
    <dbReference type="NCBI Taxonomy" id="301154"/>
    <lineage>
        <taxon>Bacteria</taxon>
        <taxon>Pseudomonadati</taxon>
        <taxon>Pseudomonadota</taxon>
        <taxon>Alphaproteobacteria</taxon>
        <taxon>Sphingomonadales</taxon>
        <taxon>Sphingomonadaceae</taxon>
        <taxon>Sphingomonas</taxon>
    </lineage>
</organism>
<dbReference type="PANTHER" id="PTHR44858:SF1">
    <property type="entry name" value="UDP-N-ACETYLGLUCOSAMINE--PEPTIDE N-ACETYLGLUCOSAMINYLTRANSFERASE SPINDLY-RELATED"/>
    <property type="match status" value="1"/>
</dbReference>
<dbReference type="InterPro" id="IPR034122">
    <property type="entry name" value="Retropepsin-like_bacterial"/>
</dbReference>
<dbReference type="Gene3D" id="2.40.70.10">
    <property type="entry name" value="Acid Proteases"/>
    <property type="match status" value="2"/>
</dbReference>
<dbReference type="PROSITE" id="PS51257">
    <property type="entry name" value="PROKAR_LIPOPROTEIN"/>
    <property type="match status" value="1"/>
</dbReference>
<accession>A0A502CKR5</accession>
<dbReference type="OrthoDB" id="9813074at2"/>
<dbReference type="GO" id="GO:0006508">
    <property type="term" value="P:proteolysis"/>
    <property type="evidence" value="ECO:0007669"/>
    <property type="project" value="InterPro"/>
</dbReference>
<evidence type="ECO:0000256" key="3">
    <source>
        <dbReference type="ARBA" id="ARBA00022803"/>
    </source>
</evidence>
<dbReference type="GO" id="GO:0046813">
    <property type="term" value="P:receptor-mediated virion attachment to host cell"/>
    <property type="evidence" value="ECO:0007669"/>
    <property type="project" value="TreeGrafter"/>
</dbReference>
<dbReference type="Pfam" id="PF13650">
    <property type="entry name" value="Asp_protease_2"/>
    <property type="match status" value="1"/>
</dbReference>
<dbReference type="InterPro" id="IPR050498">
    <property type="entry name" value="Ycf3"/>
</dbReference>
<keyword evidence="1" id="KW-0677">Repeat</keyword>
<keyword evidence="2" id="KW-0378">Hydrolase</keyword>
<dbReference type="SUPFAM" id="SSF50630">
    <property type="entry name" value="Acid proteases"/>
    <property type="match status" value="2"/>
</dbReference>
<evidence type="ECO:0000313" key="8">
    <source>
        <dbReference type="Proteomes" id="UP000318413"/>
    </source>
</evidence>
<dbReference type="SMART" id="SM00028">
    <property type="entry name" value="TPR"/>
    <property type="match status" value="5"/>
</dbReference>
<dbReference type="PANTHER" id="PTHR44858">
    <property type="entry name" value="TETRATRICOPEPTIDE REPEAT PROTEIN 6"/>
    <property type="match status" value="1"/>
</dbReference>
<dbReference type="Gene3D" id="1.25.40.10">
    <property type="entry name" value="Tetratricopeptide repeat domain"/>
    <property type="match status" value="3"/>
</dbReference>
<dbReference type="InterPro" id="IPR021109">
    <property type="entry name" value="Peptidase_aspartic_dom_sf"/>
</dbReference>
<feature type="domain" description="Peptidase A2" evidence="6">
    <location>
        <begin position="57"/>
        <end position="136"/>
    </location>
</feature>
<feature type="chain" id="PRO_5021279554" description="Peptidase A2 domain-containing protein" evidence="5">
    <location>
        <begin position="28"/>
        <end position="587"/>
    </location>
</feature>
<dbReference type="InterPro" id="IPR001995">
    <property type="entry name" value="Peptidase_A2_cat"/>
</dbReference>
<sequence>MGQMMIRWRGVAIMGLALVAAPTPAVAACQIGKYLELPVTMVGKQPIVTIQINGRDARFMLDSGAFFSTIAKANALEYGLKISDLSGARLQGIGGDTSLGVATAKEVRIDGNAISHVEFAVGGSDTGFAGLLGQNILGLADVEYDLPHGIVRIMKGTDCKGASMAYWAGTKPFTIVPLQSMSDTQRHTIGTVLIDGKKIETVFDTGAMTSLLTLSAARRLGVKPNDPGVVGEGFAYGLGQGQSQAWRARFKSIDIGGEAIRNPWIAFADQQVGDADLLVGIDFFLTHHIYVDNRNHRMFVTYEGGPLFGLTPTGAIDHTGKRLDLTDKAAAPTDAAGYSRRGALLAAHDKFAEALADLDKAVAMAPTVSDFVYQRALAHLGNAQPLLATQDLDKALALEPTNARARITRAQMQLGADDPTGALVDLKAADAALAPSSDARLGLAGLYDTAEVPDAALASYDSWLKTHPEDHDRASAFNGRCWARAKLNRDLDQALADCDAAIRLRPGTAAYLDSRALVRLRRGELARALADYNAALAIEPGNAWSRYVRSIAARRAGNVAQADADKAAALAIDPRVADRAKRYGLGS</sequence>
<comment type="caution">
    <text evidence="7">The sequence shown here is derived from an EMBL/GenBank/DDBJ whole genome shotgun (WGS) entry which is preliminary data.</text>
</comment>
<proteinExistence type="predicted"/>
<dbReference type="Proteomes" id="UP000318413">
    <property type="component" value="Unassembled WGS sequence"/>
</dbReference>
<dbReference type="EMBL" id="RCZK01000005">
    <property type="protein sequence ID" value="TPG12709.1"/>
    <property type="molecule type" value="Genomic_DNA"/>
</dbReference>
<dbReference type="PROSITE" id="PS50005">
    <property type="entry name" value="TPR"/>
    <property type="match status" value="2"/>
</dbReference>
<dbReference type="PROSITE" id="PS50175">
    <property type="entry name" value="ASP_PROT_RETROV"/>
    <property type="match status" value="1"/>
</dbReference>
<evidence type="ECO:0000256" key="4">
    <source>
        <dbReference type="PROSITE-ProRule" id="PRU00339"/>
    </source>
</evidence>
<dbReference type="Pfam" id="PF13975">
    <property type="entry name" value="gag-asp_proteas"/>
    <property type="match status" value="1"/>
</dbReference>
<dbReference type="GO" id="GO:0004190">
    <property type="term" value="F:aspartic-type endopeptidase activity"/>
    <property type="evidence" value="ECO:0007669"/>
    <property type="project" value="InterPro"/>
</dbReference>
<reference evidence="7 8" key="1">
    <citation type="journal article" date="2019" name="Environ. Microbiol.">
        <title>Species interactions and distinct microbial communities in high Arctic permafrost affected cryosols are associated with the CH4 and CO2 gas fluxes.</title>
        <authorList>
            <person name="Altshuler I."/>
            <person name="Hamel J."/>
            <person name="Turney S."/>
            <person name="Magnuson E."/>
            <person name="Levesque R."/>
            <person name="Greer C."/>
            <person name="Whyte L.G."/>
        </authorList>
    </citation>
    <scope>NUCLEOTIDE SEQUENCE [LARGE SCALE GENOMIC DNA]</scope>
    <source>
        <strain evidence="7 8">S5.1</strain>
    </source>
</reference>
<dbReference type="CDD" id="cd05483">
    <property type="entry name" value="retropepsin_like_bacteria"/>
    <property type="match status" value="1"/>
</dbReference>
<feature type="signal peptide" evidence="5">
    <location>
        <begin position="1"/>
        <end position="27"/>
    </location>
</feature>
<evidence type="ECO:0000256" key="2">
    <source>
        <dbReference type="ARBA" id="ARBA00022801"/>
    </source>
</evidence>
<dbReference type="AlphaFoldDB" id="A0A502CKR5"/>
<keyword evidence="8" id="KW-1185">Reference proteome</keyword>
<evidence type="ECO:0000259" key="6">
    <source>
        <dbReference type="PROSITE" id="PS50175"/>
    </source>
</evidence>
<feature type="repeat" description="TPR" evidence="4">
    <location>
        <begin position="335"/>
        <end position="368"/>
    </location>
</feature>
<keyword evidence="3 4" id="KW-0802">TPR repeat</keyword>
<name>A0A502CKR5_9SPHN</name>